<protein>
    <submittedName>
        <fullName evidence="3">DUF3488 and DUF4129 domain-containing transglutaminase family protein</fullName>
    </submittedName>
</protein>
<dbReference type="Pfam" id="PF11992">
    <property type="entry name" value="TgpA_N"/>
    <property type="match status" value="1"/>
</dbReference>
<evidence type="ECO:0000259" key="2">
    <source>
        <dbReference type="SMART" id="SM00460"/>
    </source>
</evidence>
<dbReference type="Proteomes" id="UP001595791">
    <property type="component" value="Unassembled WGS sequence"/>
</dbReference>
<proteinExistence type="predicted"/>
<dbReference type="Pfam" id="PF01841">
    <property type="entry name" value="Transglut_core"/>
    <property type="match status" value="1"/>
</dbReference>
<reference evidence="4" key="1">
    <citation type="journal article" date="2019" name="Int. J. Syst. Evol. Microbiol.">
        <title>The Global Catalogue of Microorganisms (GCM) 10K type strain sequencing project: providing services to taxonomists for standard genome sequencing and annotation.</title>
        <authorList>
            <consortium name="The Broad Institute Genomics Platform"/>
            <consortium name="The Broad Institute Genome Sequencing Center for Infectious Disease"/>
            <person name="Wu L."/>
            <person name="Ma J."/>
        </authorList>
    </citation>
    <scope>NUCLEOTIDE SEQUENCE [LARGE SCALE GENOMIC DNA]</scope>
    <source>
        <strain evidence="4">LMG 29894</strain>
    </source>
</reference>
<feature type="transmembrane region" description="Helical" evidence="1">
    <location>
        <begin position="12"/>
        <end position="43"/>
    </location>
</feature>
<feature type="transmembrane region" description="Helical" evidence="1">
    <location>
        <begin position="166"/>
        <end position="184"/>
    </location>
</feature>
<keyword evidence="1" id="KW-0472">Membrane</keyword>
<keyword evidence="4" id="KW-1185">Reference proteome</keyword>
<dbReference type="PANTHER" id="PTHR42736">
    <property type="entry name" value="PROTEIN-GLUTAMINE GAMMA-GLUTAMYLTRANSFERASE"/>
    <property type="match status" value="1"/>
</dbReference>
<dbReference type="SMART" id="SM00460">
    <property type="entry name" value="TGc"/>
    <property type="match status" value="1"/>
</dbReference>
<dbReference type="SUPFAM" id="SSF54001">
    <property type="entry name" value="Cysteine proteinases"/>
    <property type="match status" value="1"/>
</dbReference>
<feature type="transmembrane region" description="Helical" evidence="1">
    <location>
        <begin position="55"/>
        <end position="73"/>
    </location>
</feature>
<dbReference type="PANTHER" id="PTHR42736:SF1">
    <property type="entry name" value="PROTEIN-GLUTAMINE GAMMA-GLUTAMYLTRANSFERASE"/>
    <property type="match status" value="1"/>
</dbReference>
<name>A0ABV8MPX3_9NEIS</name>
<feature type="domain" description="Transglutaminase-like" evidence="2">
    <location>
        <begin position="404"/>
        <end position="475"/>
    </location>
</feature>
<dbReference type="EMBL" id="JBHSBU010000001">
    <property type="protein sequence ID" value="MFC4159732.1"/>
    <property type="molecule type" value="Genomic_DNA"/>
</dbReference>
<dbReference type="InterPro" id="IPR052901">
    <property type="entry name" value="Bact_TGase-like"/>
</dbReference>
<evidence type="ECO:0000256" key="1">
    <source>
        <dbReference type="SAM" id="Phobius"/>
    </source>
</evidence>
<dbReference type="InterPro" id="IPR021878">
    <property type="entry name" value="TgpA_N"/>
</dbReference>
<dbReference type="Gene3D" id="3.10.620.30">
    <property type="match status" value="1"/>
</dbReference>
<gene>
    <name evidence="3" type="ORF">ACFOW7_10270</name>
</gene>
<organism evidence="3 4">
    <name type="scientific">Chitinimonas lacunae</name>
    <dbReference type="NCBI Taxonomy" id="1963018"/>
    <lineage>
        <taxon>Bacteria</taxon>
        <taxon>Pseudomonadati</taxon>
        <taxon>Pseudomonadota</taxon>
        <taxon>Betaproteobacteria</taxon>
        <taxon>Neisseriales</taxon>
        <taxon>Chitinibacteraceae</taxon>
        <taxon>Chitinimonas</taxon>
    </lineage>
</organism>
<evidence type="ECO:0000313" key="4">
    <source>
        <dbReference type="Proteomes" id="UP001595791"/>
    </source>
</evidence>
<comment type="caution">
    <text evidence="3">The sequence shown here is derived from an EMBL/GenBank/DDBJ whole genome shotgun (WGS) entry which is preliminary data.</text>
</comment>
<feature type="transmembrane region" description="Helical" evidence="1">
    <location>
        <begin position="128"/>
        <end position="146"/>
    </location>
</feature>
<evidence type="ECO:0000313" key="3">
    <source>
        <dbReference type="EMBL" id="MFC4159732.1"/>
    </source>
</evidence>
<sequence>MTHPHLDRTQTLTLIVVLGALLAPHLLHLPLWLGGALAAMLLLRGWIARRQWRLPPRWLLTLATFALIGGVFAEFRTLLGRDGGVALLAVLVAAKLLETRARRDALLLVYISYFLVVTNFLFNQSVWMAAYLLLAVLATTALLIGWNSRGGWTGRRAAALGHWRMAGMLLLQSLPLMVLLFVLFPRIEGPLWRLPQDRAGLRSGLADNMSPGSFSDMSQNDEVAFRVSFSEGRPDQSQLYWRGPVYEEFDGRTWSQGAPSLWLEAQRPRRVRSNEVPVSYAITVEPHQRPWVLALDMPATVPDGARFTDHLQLVTRPLLKRTRFELSSYINYQAVADSEERTLLRRALQLPPSGNPRARAAAEAWRELPPQERVDAALRLFTSQRLRYTLQPPLYGTDPIDGFVFTGRQGFCEHFAGAFVFLMRVAGVPARVVGGYQGGEYNDAGDYLIVRQADAHAWTEVWLEDQGWVRVDPTFAVAPSRIERGLASAVSEEVPLMMRLDNNLVKQVRLMLDAAVNGWNEWVIGYNTERQRDMLRRLGIDSLLSFRFISTFLLAILAAALPVVLWLLWRARPLPLDPARRHYQRFRQRLAKLGVPDLPQQGPRDYAEAATRLRPELAAIVAEVTAAYIDTRYRGDAAALDRLRTAVATLGKRSA</sequence>
<dbReference type="RefSeq" id="WP_378163809.1">
    <property type="nucleotide sequence ID" value="NZ_JBHSBU010000001.1"/>
</dbReference>
<accession>A0ABV8MPX3</accession>
<keyword evidence="1" id="KW-1133">Transmembrane helix</keyword>
<feature type="transmembrane region" description="Helical" evidence="1">
    <location>
        <begin position="544"/>
        <end position="569"/>
    </location>
</feature>
<dbReference type="InterPro" id="IPR038765">
    <property type="entry name" value="Papain-like_cys_pep_sf"/>
</dbReference>
<dbReference type="InterPro" id="IPR025403">
    <property type="entry name" value="TgpA-like_C"/>
</dbReference>
<feature type="transmembrane region" description="Helical" evidence="1">
    <location>
        <begin position="104"/>
        <end position="122"/>
    </location>
</feature>
<dbReference type="Pfam" id="PF13559">
    <property type="entry name" value="DUF4129"/>
    <property type="match status" value="1"/>
</dbReference>
<dbReference type="InterPro" id="IPR002931">
    <property type="entry name" value="Transglutaminase-like"/>
</dbReference>
<keyword evidence="1" id="KW-0812">Transmembrane</keyword>